<dbReference type="InterPro" id="IPR000709">
    <property type="entry name" value="Leu_Ile_Val-bd"/>
</dbReference>
<keyword evidence="3" id="KW-0732">Signal</keyword>
<evidence type="ECO:0000256" key="2">
    <source>
        <dbReference type="ARBA" id="ARBA00022448"/>
    </source>
</evidence>
<dbReference type="InterPro" id="IPR028082">
    <property type="entry name" value="Peripla_BP_I"/>
</dbReference>
<feature type="domain" description="Leucine-binding protein" evidence="5">
    <location>
        <begin position="25"/>
        <end position="373"/>
    </location>
</feature>
<dbReference type="Gene3D" id="3.40.50.2300">
    <property type="match status" value="2"/>
</dbReference>
<keyword evidence="2" id="KW-0813">Transport</keyword>
<dbReference type="AlphaFoldDB" id="A0A0M2REF2"/>
<dbReference type="STRING" id="1549748.WH95_00640"/>
<name>A0A0M2REF2_9PROT</name>
<comment type="caution">
    <text evidence="6">The sequence shown here is derived from an EMBL/GenBank/DDBJ whole genome shotgun (WGS) entry which is preliminary data.</text>
</comment>
<evidence type="ECO:0000259" key="5">
    <source>
        <dbReference type="Pfam" id="PF13458"/>
    </source>
</evidence>
<sequence>MITEPVFSQTGSIINNSGTNNELIFGMSTALTGPAAELGKNMRLGIQIRLERENVNGGIKGRKIRLIAWDDGYEPERTIPNIRNLINQEEALAIIGNVGTPTAISTIPIVNEEKTLLFAPFTGAGVLRKNPPDRYVINYRASYAEETSAMVNALIEQGGLKPEEVAFFTQRDSYGDAGFTGGMNALKRHGLTSETEIVHSRYERNTLVVESALADILLAEPVPKAIIMVGAYAPSAKFIKLARKSGLDALFLNVSFVGSAPLAKELGTNVKGVIVTQVVPYPEDLSLPIVRDYHNDMDNYGGNKEVSFGSLEGYIAMEIMIKALHNIPDEPNRENIIDALENLGEFDIGLGQKLYYDRQDHQASHRVWPTSLRQGKFVPFDWQNMPSVLVP</sequence>
<dbReference type="PATRIC" id="fig|1549748.8.peg.135"/>
<keyword evidence="7" id="KW-1185">Reference proteome</keyword>
<evidence type="ECO:0000256" key="1">
    <source>
        <dbReference type="ARBA" id="ARBA00010062"/>
    </source>
</evidence>
<dbReference type="Pfam" id="PF13458">
    <property type="entry name" value="Peripla_BP_6"/>
    <property type="match status" value="1"/>
</dbReference>
<dbReference type="PRINTS" id="PR00337">
    <property type="entry name" value="LEUILEVALBP"/>
</dbReference>
<evidence type="ECO:0000256" key="3">
    <source>
        <dbReference type="ARBA" id="ARBA00022729"/>
    </source>
</evidence>
<organism evidence="6 7">
    <name type="scientific">Kiloniella litopenaei</name>
    <dbReference type="NCBI Taxonomy" id="1549748"/>
    <lineage>
        <taxon>Bacteria</taxon>
        <taxon>Pseudomonadati</taxon>
        <taxon>Pseudomonadota</taxon>
        <taxon>Alphaproteobacteria</taxon>
        <taxon>Rhodospirillales</taxon>
        <taxon>Kiloniellaceae</taxon>
        <taxon>Kiloniella</taxon>
    </lineage>
</organism>
<dbReference type="CDD" id="cd19978">
    <property type="entry name" value="PBP1_ABC_ligand_binding-like"/>
    <property type="match status" value="1"/>
</dbReference>
<proteinExistence type="inferred from homology"/>
<protein>
    <submittedName>
        <fullName evidence="6">Ligand-binding receptor</fullName>
    </submittedName>
</protein>
<dbReference type="PANTHER" id="PTHR47235:SF1">
    <property type="entry name" value="BLR6548 PROTEIN"/>
    <property type="match status" value="1"/>
</dbReference>
<dbReference type="GO" id="GO:0006865">
    <property type="term" value="P:amino acid transport"/>
    <property type="evidence" value="ECO:0007669"/>
    <property type="project" value="UniProtKB-KW"/>
</dbReference>
<evidence type="ECO:0000313" key="6">
    <source>
        <dbReference type="EMBL" id="KKJ78814.1"/>
    </source>
</evidence>
<keyword evidence="6" id="KW-0675">Receptor</keyword>
<dbReference type="PANTHER" id="PTHR47235">
    <property type="entry name" value="BLR6548 PROTEIN"/>
    <property type="match status" value="1"/>
</dbReference>
<dbReference type="SUPFAM" id="SSF53822">
    <property type="entry name" value="Periplasmic binding protein-like I"/>
    <property type="match status" value="1"/>
</dbReference>
<reference evidence="6 7" key="1">
    <citation type="submission" date="2015-03" db="EMBL/GenBank/DDBJ databases">
        <title>Genome sequence of Kiloniella sp. P1-1, isolated from the gut microflora of Pacific white shrimp, Penaeus vannamei.</title>
        <authorList>
            <person name="Shao Z."/>
            <person name="Wang L."/>
            <person name="Li X."/>
        </authorList>
    </citation>
    <scope>NUCLEOTIDE SEQUENCE [LARGE SCALE GENOMIC DNA]</scope>
    <source>
        <strain evidence="6 7">P1-1</strain>
    </source>
</reference>
<dbReference type="Proteomes" id="UP000034491">
    <property type="component" value="Unassembled WGS sequence"/>
</dbReference>
<accession>A0A0M2REF2</accession>
<evidence type="ECO:0000313" key="7">
    <source>
        <dbReference type="Proteomes" id="UP000034491"/>
    </source>
</evidence>
<evidence type="ECO:0000256" key="4">
    <source>
        <dbReference type="ARBA" id="ARBA00022970"/>
    </source>
</evidence>
<dbReference type="InterPro" id="IPR028081">
    <property type="entry name" value="Leu-bd"/>
</dbReference>
<gene>
    <name evidence="6" type="ORF">WH95_00640</name>
</gene>
<dbReference type="EMBL" id="LANI01000001">
    <property type="protein sequence ID" value="KKJ78814.1"/>
    <property type="molecule type" value="Genomic_DNA"/>
</dbReference>
<keyword evidence="4" id="KW-0029">Amino-acid transport</keyword>
<comment type="similarity">
    <text evidence="1">Belongs to the leucine-binding protein family.</text>
</comment>